<organism evidence="4 5">
    <name type="scientific">Pelosinus fermentans JBW45</name>
    <dbReference type="NCBI Taxonomy" id="1192197"/>
    <lineage>
        <taxon>Bacteria</taxon>
        <taxon>Bacillati</taxon>
        <taxon>Bacillota</taxon>
        <taxon>Negativicutes</taxon>
        <taxon>Selenomonadales</taxon>
        <taxon>Sporomusaceae</taxon>
        <taxon>Pelosinus</taxon>
    </lineage>
</organism>
<dbReference type="InterPro" id="IPR013785">
    <property type="entry name" value="Aldolase_TIM"/>
</dbReference>
<dbReference type="InterPro" id="IPR002932">
    <property type="entry name" value="Glu_synthdom"/>
</dbReference>
<feature type="domain" description="Glutamate synthase" evidence="3">
    <location>
        <begin position="106"/>
        <end position="434"/>
    </location>
</feature>
<dbReference type="GO" id="GO:0006537">
    <property type="term" value="P:glutamate biosynthetic process"/>
    <property type="evidence" value="ECO:0007669"/>
    <property type="project" value="InterPro"/>
</dbReference>
<dbReference type="RefSeq" id="WP_007955110.1">
    <property type="nucleotide sequence ID" value="NZ_CP010978.1"/>
</dbReference>
<dbReference type="CDD" id="cd02808">
    <property type="entry name" value="GltS_FMN"/>
    <property type="match status" value="1"/>
</dbReference>
<evidence type="ECO:0000256" key="1">
    <source>
        <dbReference type="ARBA" id="ARBA00009716"/>
    </source>
</evidence>
<proteinExistence type="inferred from homology"/>
<evidence type="ECO:0000259" key="3">
    <source>
        <dbReference type="Pfam" id="PF01645"/>
    </source>
</evidence>
<dbReference type="STRING" id="1192197.JBW_04538"/>
<comment type="similarity">
    <text evidence="1">Belongs to the glutamate synthase family.</text>
</comment>
<keyword evidence="2" id="KW-1133">Transmembrane helix</keyword>
<keyword evidence="2" id="KW-0812">Transmembrane</keyword>
<dbReference type="EMBL" id="CP010978">
    <property type="protein sequence ID" value="AJQ29867.1"/>
    <property type="molecule type" value="Genomic_DNA"/>
</dbReference>
<reference evidence="4 5" key="1">
    <citation type="journal article" date="2015" name="Genome Announc.">
        <title>Complete Genome Sequence of Pelosinus fermentans JBW45, a Member of a Remarkably Competitive Group of Negativicutes in the Firmicutes Phylum.</title>
        <authorList>
            <person name="De Leon K.B."/>
            <person name="Utturkar S.M."/>
            <person name="Camilleri L.B."/>
            <person name="Elias D.A."/>
            <person name="Arkin A.P."/>
            <person name="Fields M.W."/>
            <person name="Brown S.D."/>
            <person name="Wall J.D."/>
        </authorList>
    </citation>
    <scope>NUCLEOTIDE SEQUENCE [LARGE SCALE GENOMIC DNA]</scope>
    <source>
        <strain evidence="4 5">JBW45</strain>
    </source>
</reference>
<gene>
    <name evidence="4" type="ORF">JBW_04538</name>
</gene>
<sequence>MQIVIPSINWSFSILLLVVLALISVLILVKPIMRYIIKIIANDVVKKLLTDDYTQNVAETLPSLKRFSVINFIEMSLRAQSGKVLTRPLGSPKHFLGYDQLMFSPRQMTQLSLPESAQIDMSVTIGSNAEKPLTIKIPLMIGAMAYGLALSEEAKLALARASKTLQTATNSGEGPFLPEEPGEAGKFVLQICRWSWGGRTNEQIASADMLEVQMGQGSDMGVATIEASELAGRASILGGLEPGEPAVALNAPPGVQKPEDWPNFMKKLRQRAKGIPIALKIMATDRLEEELSTAIELGFDAIVIDGAEGGAHATVPIKQDDFGIPSLLALIRAKRYLQGSSISIIISGGYFTPGQCLKALALGADAIYLATVPLFALGHNQLEKVIPWEPPTTLVYYNSPTKTQLNINQAATSVKNVLTSMILEMEEAMRALGKASLKELSADDLVALDSLSAEITGVRSVLQEPVLSMPNQTVHKIKKQLDQSKSRIILKDLAIARNKAENHESNTALAKSLIEEHLQLIRELKEENKLMWKVIDTYIMSQYKKKIEPPAQKKKHLIAKYKNCK</sequence>
<keyword evidence="2" id="KW-0472">Membrane</keyword>
<dbReference type="GO" id="GO:0015930">
    <property type="term" value="F:glutamate synthase activity"/>
    <property type="evidence" value="ECO:0007669"/>
    <property type="project" value="InterPro"/>
</dbReference>
<name>I8TYJ3_9FIRM</name>
<evidence type="ECO:0000313" key="5">
    <source>
        <dbReference type="Proteomes" id="UP000005361"/>
    </source>
</evidence>
<accession>I8TYJ3</accession>
<dbReference type="HOGENOM" id="CLU_023342_2_1_9"/>
<dbReference type="Gene3D" id="3.20.20.70">
    <property type="entry name" value="Aldolase class I"/>
    <property type="match status" value="1"/>
</dbReference>
<dbReference type="Pfam" id="PF01645">
    <property type="entry name" value="Glu_synthase"/>
    <property type="match status" value="1"/>
</dbReference>
<dbReference type="Proteomes" id="UP000005361">
    <property type="component" value="Chromosome"/>
</dbReference>
<dbReference type="PANTHER" id="PTHR43819:SF1">
    <property type="entry name" value="ARCHAEAL-TYPE GLUTAMATE SYNTHASE [NADPH]"/>
    <property type="match status" value="1"/>
</dbReference>
<dbReference type="OrthoDB" id="9758182at2"/>
<dbReference type="KEGG" id="pft:JBW_04538"/>
<dbReference type="SUPFAM" id="SSF51395">
    <property type="entry name" value="FMN-linked oxidoreductases"/>
    <property type="match status" value="1"/>
</dbReference>
<protein>
    <submittedName>
        <fullName evidence="4">Ferredoxin-dependent glutamate synthase</fullName>
    </submittedName>
</protein>
<evidence type="ECO:0000313" key="4">
    <source>
        <dbReference type="EMBL" id="AJQ29867.1"/>
    </source>
</evidence>
<reference evidence="5" key="2">
    <citation type="submission" date="2015-02" db="EMBL/GenBank/DDBJ databases">
        <title>Complete Genome Sequence of Pelosinus fermentans JBW45.</title>
        <authorList>
            <person name="De Leon K.B."/>
            <person name="Utturkar S.M."/>
            <person name="Camilleri L.B."/>
            <person name="Arkin A.P."/>
            <person name="Fields M.W."/>
            <person name="Brown S.D."/>
            <person name="Wall J.D."/>
        </authorList>
    </citation>
    <scope>NUCLEOTIDE SEQUENCE [LARGE SCALE GENOMIC DNA]</scope>
    <source>
        <strain evidence="5">JBW45</strain>
    </source>
</reference>
<evidence type="ECO:0000256" key="2">
    <source>
        <dbReference type="SAM" id="Phobius"/>
    </source>
</evidence>
<dbReference type="PANTHER" id="PTHR43819">
    <property type="entry name" value="ARCHAEAL-TYPE GLUTAMATE SYNTHASE [NADPH]"/>
    <property type="match status" value="1"/>
</dbReference>
<dbReference type="AlphaFoldDB" id="I8TYJ3"/>
<feature type="transmembrane region" description="Helical" evidence="2">
    <location>
        <begin position="12"/>
        <end position="29"/>
    </location>
</feature>